<dbReference type="Proteomes" id="UP000077248">
    <property type="component" value="Unassembled WGS sequence"/>
</dbReference>
<name>A0A177DRX4_ALTAL</name>
<dbReference type="OMA" id="KIIWWYI"/>
<dbReference type="GeneID" id="29118698"/>
<gene>
    <name evidence="4" type="ORF">AA0117_g23</name>
    <name evidence="3" type="ORF">CC77DRAFT_753346</name>
</gene>
<dbReference type="PANTHER" id="PTHR21340:SF0">
    <property type="entry name" value="BIS(5'-NUCLEOSYL)-TETRAPHOSPHATASE [ASYMMETRICAL]"/>
    <property type="match status" value="1"/>
</dbReference>
<dbReference type="PROSITE" id="PS51462">
    <property type="entry name" value="NUDIX"/>
    <property type="match status" value="1"/>
</dbReference>
<dbReference type="GO" id="GO:0004081">
    <property type="term" value="F:bis(5'-nucleosyl)-tetraphosphatase (asymmetrical) activity"/>
    <property type="evidence" value="ECO:0007669"/>
    <property type="project" value="TreeGrafter"/>
</dbReference>
<accession>A0A177DRX4</accession>
<protein>
    <submittedName>
        <fullName evidence="3">NUDIX domain-containing protein</fullName>
    </submittedName>
</protein>
<dbReference type="InterPro" id="IPR051325">
    <property type="entry name" value="Nudix_hydrolase_domain"/>
</dbReference>
<dbReference type="SUPFAM" id="SSF55811">
    <property type="entry name" value="Nudix"/>
    <property type="match status" value="1"/>
</dbReference>
<evidence type="ECO:0000313" key="6">
    <source>
        <dbReference type="Proteomes" id="UP000291422"/>
    </source>
</evidence>
<dbReference type="Proteomes" id="UP000291422">
    <property type="component" value="Unassembled WGS sequence"/>
</dbReference>
<evidence type="ECO:0000313" key="4">
    <source>
        <dbReference type="EMBL" id="RYN83104.1"/>
    </source>
</evidence>
<dbReference type="KEGG" id="aalt:CC77DRAFT_753346"/>
<dbReference type="AlphaFoldDB" id="A0A177DRX4"/>
<dbReference type="Pfam" id="PF00293">
    <property type="entry name" value="NUDIX"/>
    <property type="match status" value="1"/>
</dbReference>
<dbReference type="STRING" id="5599.A0A177DRX4"/>
<evidence type="ECO:0000313" key="3">
    <source>
        <dbReference type="EMBL" id="OAG21891.1"/>
    </source>
</evidence>
<dbReference type="Gene3D" id="3.90.79.10">
    <property type="entry name" value="Nucleoside Triphosphate Pyrophosphohydrolase"/>
    <property type="match status" value="1"/>
</dbReference>
<dbReference type="GO" id="GO:0006167">
    <property type="term" value="P:AMP biosynthetic process"/>
    <property type="evidence" value="ECO:0007669"/>
    <property type="project" value="TreeGrafter"/>
</dbReference>
<organism evidence="3 5">
    <name type="scientific">Alternaria alternata</name>
    <name type="common">Alternaria rot fungus</name>
    <name type="synonym">Torula alternata</name>
    <dbReference type="NCBI Taxonomy" id="5599"/>
    <lineage>
        <taxon>Eukaryota</taxon>
        <taxon>Fungi</taxon>
        <taxon>Dikarya</taxon>
        <taxon>Ascomycota</taxon>
        <taxon>Pezizomycotina</taxon>
        <taxon>Dothideomycetes</taxon>
        <taxon>Pleosporomycetidae</taxon>
        <taxon>Pleosporales</taxon>
        <taxon>Pleosporineae</taxon>
        <taxon>Pleosporaceae</taxon>
        <taxon>Alternaria</taxon>
        <taxon>Alternaria sect. Alternaria</taxon>
        <taxon>Alternaria alternata complex</taxon>
    </lineage>
</organism>
<sequence length="178" mass="19977">MAQSPCPTRQYTSENFIESCGAIAHDPTRQKICLIHLAQSNMWVLPKGRRNVGEAHREAALREVYEETGYRCHILPVDMVARTPVVGDAADAPDVPRTLHNSVEPFMVTVRTVREGQGVKIIWWYIAIMYESAGETKGPGEEGVETGLFSYPDAEELLFYETDREVLRKAKVLVGNLD</sequence>
<dbReference type="InterPro" id="IPR020084">
    <property type="entry name" value="NUDIX_hydrolase_CS"/>
</dbReference>
<dbReference type="PANTHER" id="PTHR21340">
    <property type="entry name" value="DIADENOSINE 5,5-P1,P4-TETRAPHOSPHATE PYROPHOSPHOHYDROLASE MUTT"/>
    <property type="match status" value="1"/>
</dbReference>
<reference evidence="4" key="3">
    <citation type="journal article" date="2019" name="J. ISSAAS">
        <title>Genomics, evolutionary history and diagnostics of the Alternaria alternata species group including apple and Asian pear pathotypes.</title>
        <authorList>
            <person name="Armitage A.D."/>
            <person name="Cockerton H.M."/>
            <person name="Sreenivasaprasad S."/>
            <person name="Woodhall J."/>
            <person name="Lane C."/>
            <person name="Harrison R.J."/>
            <person name="Clarkson J.P."/>
        </authorList>
    </citation>
    <scope>NUCLEOTIDE SEQUENCE</scope>
    <source>
        <strain evidence="4">FERA 1177</strain>
    </source>
</reference>
<dbReference type="VEuPathDB" id="FungiDB:CC77DRAFT_753346"/>
<proteinExistence type="predicted"/>
<dbReference type="EMBL" id="PDXD01000001">
    <property type="protein sequence ID" value="RYN83104.1"/>
    <property type="molecule type" value="Genomic_DNA"/>
</dbReference>
<reference evidence="3 5" key="1">
    <citation type="submission" date="2016-05" db="EMBL/GenBank/DDBJ databases">
        <title>Comparative analysis of secretome profiles of manganese(II)-oxidizing ascomycete fungi.</title>
        <authorList>
            <consortium name="DOE Joint Genome Institute"/>
            <person name="Zeiner C.A."/>
            <person name="Purvine S.O."/>
            <person name="Zink E.M."/>
            <person name="Wu S."/>
            <person name="Pasa-Tolic L."/>
            <person name="Chaput D.L."/>
            <person name="Haridas S."/>
            <person name="Grigoriev I.V."/>
            <person name="Santelli C.M."/>
            <person name="Hansel C.M."/>
        </authorList>
    </citation>
    <scope>NUCLEOTIDE SEQUENCE [LARGE SCALE GENOMIC DNA]</scope>
    <source>
        <strain evidence="3 5">SRC1lrK2f</strain>
    </source>
</reference>
<dbReference type="RefSeq" id="XP_018387312.1">
    <property type="nucleotide sequence ID" value="XM_018533104.1"/>
</dbReference>
<evidence type="ECO:0000259" key="2">
    <source>
        <dbReference type="PROSITE" id="PS51462"/>
    </source>
</evidence>
<feature type="domain" description="Nudix hydrolase" evidence="2">
    <location>
        <begin position="15"/>
        <end position="171"/>
    </location>
</feature>
<reference evidence="6" key="2">
    <citation type="journal article" date="2019" name="bioRxiv">
        <title>Genomics, evolutionary history and diagnostics of the Alternaria alternata species group including apple and Asian pear pathotypes.</title>
        <authorList>
            <person name="Armitage A.D."/>
            <person name="Cockerton H.M."/>
            <person name="Sreenivasaprasad S."/>
            <person name="Woodhall J.W."/>
            <person name="Lane C.R."/>
            <person name="Harrison R.J."/>
            <person name="Clarkson J.P."/>
        </authorList>
    </citation>
    <scope>NUCLEOTIDE SEQUENCE [LARGE SCALE GENOMIC DNA]</scope>
    <source>
        <strain evidence="6">FERA 1177</strain>
    </source>
</reference>
<dbReference type="InterPro" id="IPR000086">
    <property type="entry name" value="NUDIX_hydrolase_dom"/>
</dbReference>
<evidence type="ECO:0000256" key="1">
    <source>
        <dbReference type="ARBA" id="ARBA00022801"/>
    </source>
</evidence>
<dbReference type="GO" id="GO:0006754">
    <property type="term" value="P:ATP biosynthetic process"/>
    <property type="evidence" value="ECO:0007669"/>
    <property type="project" value="TreeGrafter"/>
</dbReference>
<evidence type="ECO:0000313" key="5">
    <source>
        <dbReference type="Proteomes" id="UP000077248"/>
    </source>
</evidence>
<keyword evidence="1" id="KW-0378">Hydrolase</keyword>
<dbReference type="InterPro" id="IPR015797">
    <property type="entry name" value="NUDIX_hydrolase-like_dom_sf"/>
</dbReference>
<keyword evidence="5" id="KW-1185">Reference proteome</keyword>
<dbReference type="PROSITE" id="PS00893">
    <property type="entry name" value="NUDIX_BOX"/>
    <property type="match status" value="1"/>
</dbReference>
<dbReference type="EMBL" id="KV441475">
    <property type="protein sequence ID" value="OAG21891.1"/>
    <property type="molecule type" value="Genomic_DNA"/>
</dbReference>